<dbReference type="Proteomes" id="UP001434883">
    <property type="component" value="Unassembled WGS sequence"/>
</dbReference>
<dbReference type="PANTHER" id="PTHR22722:SF14">
    <property type="entry name" value="MEGALIN, ISOFORM A"/>
    <property type="match status" value="1"/>
</dbReference>
<evidence type="ECO:0000259" key="13">
    <source>
        <dbReference type="PROSITE" id="PS01186"/>
    </source>
</evidence>
<dbReference type="Pfam" id="PF00057">
    <property type="entry name" value="Ldl_recept_a"/>
    <property type="match status" value="3"/>
</dbReference>
<evidence type="ECO:0000313" key="14">
    <source>
        <dbReference type="EMBL" id="MEQ2208193.1"/>
    </source>
</evidence>
<evidence type="ECO:0000256" key="8">
    <source>
        <dbReference type="ARBA" id="ARBA00023157"/>
    </source>
</evidence>
<feature type="repeat" description="LDL-receptor class B" evidence="12">
    <location>
        <begin position="246"/>
        <end position="289"/>
    </location>
</feature>
<feature type="disulfide bond" evidence="11">
    <location>
        <begin position="121"/>
        <end position="139"/>
    </location>
</feature>
<dbReference type="InterPro" id="IPR002172">
    <property type="entry name" value="LDrepeatLR_classA_rpt"/>
</dbReference>
<dbReference type="SUPFAM" id="SSF63825">
    <property type="entry name" value="YWTD domain"/>
    <property type="match status" value="1"/>
</dbReference>
<feature type="disulfide bond" evidence="11">
    <location>
        <begin position="43"/>
        <end position="55"/>
    </location>
</feature>
<accession>A0ABV0RKT6</accession>
<keyword evidence="4" id="KW-0812">Transmembrane</keyword>
<evidence type="ECO:0000256" key="9">
    <source>
        <dbReference type="ARBA" id="ARBA00023170"/>
    </source>
</evidence>
<keyword evidence="6" id="KW-1133">Transmembrane helix</keyword>
<protein>
    <recommendedName>
        <fullName evidence="13">EGF-like domain-containing protein</fullName>
    </recommendedName>
</protein>
<feature type="disulfide bond" evidence="11">
    <location>
        <begin position="23"/>
        <end position="38"/>
    </location>
</feature>
<evidence type="ECO:0000256" key="3">
    <source>
        <dbReference type="ARBA" id="ARBA00022583"/>
    </source>
</evidence>
<feature type="domain" description="EGF-like" evidence="13">
    <location>
        <begin position="172"/>
        <end position="187"/>
    </location>
</feature>
<dbReference type="SUPFAM" id="SSF57196">
    <property type="entry name" value="EGF/Laminin"/>
    <property type="match status" value="1"/>
</dbReference>
<dbReference type="CDD" id="cd00054">
    <property type="entry name" value="EGF_CA"/>
    <property type="match status" value="1"/>
</dbReference>
<dbReference type="Gene3D" id="2.120.10.30">
    <property type="entry name" value="TolB, C-terminal domain"/>
    <property type="match status" value="1"/>
</dbReference>
<gene>
    <name evidence="14" type="ORF">XENOCAPTIV_018969</name>
</gene>
<dbReference type="InterPro" id="IPR018097">
    <property type="entry name" value="EGF_Ca-bd_CS"/>
</dbReference>
<dbReference type="PANTHER" id="PTHR22722">
    <property type="entry name" value="LOW-DENSITY LIPOPROTEIN RECEPTOR-RELATED PROTEIN 2-RELATED"/>
    <property type="match status" value="1"/>
</dbReference>
<keyword evidence="2" id="KW-0245">EGF-like domain</keyword>
<dbReference type="SUPFAM" id="SSF57424">
    <property type="entry name" value="LDL receptor-like module"/>
    <property type="match status" value="3"/>
</dbReference>
<evidence type="ECO:0000256" key="2">
    <source>
        <dbReference type="ARBA" id="ARBA00022536"/>
    </source>
</evidence>
<organism evidence="14 15">
    <name type="scientific">Xenoophorus captivus</name>
    <dbReference type="NCBI Taxonomy" id="1517983"/>
    <lineage>
        <taxon>Eukaryota</taxon>
        <taxon>Metazoa</taxon>
        <taxon>Chordata</taxon>
        <taxon>Craniata</taxon>
        <taxon>Vertebrata</taxon>
        <taxon>Euteleostomi</taxon>
        <taxon>Actinopterygii</taxon>
        <taxon>Neopterygii</taxon>
        <taxon>Teleostei</taxon>
        <taxon>Neoteleostei</taxon>
        <taxon>Acanthomorphata</taxon>
        <taxon>Ovalentaria</taxon>
        <taxon>Atherinomorphae</taxon>
        <taxon>Cyprinodontiformes</taxon>
        <taxon>Goodeidae</taxon>
        <taxon>Xenoophorus</taxon>
    </lineage>
</organism>
<comment type="subcellular location">
    <subcellularLocation>
        <location evidence="1">Membrane</location>
        <topology evidence="1">Single-pass membrane protein</topology>
    </subcellularLocation>
</comment>
<dbReference type="InterPro" id="IPR000742">
    <property type="entry name" value="EGF"/>
</dbReference>
<feature type="disulfide bond" evidence="11">
    <location>
        <begin position="133"/>
        <end position="148"/>
    </location>
</feature>
<keyword evidence="15" id="KW-1185">Reference proteome</keyword>
<dbReference type="PROSITE" id="PS50068">
    <property type="entry name" value="LDLRA_2"/>
    <property type="match status" value="3"/>
</dbReference>
<evidence type="ECO:0000256" key="11">
    <source>
        <dbReference type="PROSITE-ProRule" id="PRU00124"/>
    </source>
</evidence>
<keyword evidence="5" id="KW-0677">Repeat</keyword>
<dbReference type="InterPro" id="IPR023415">
    <property type="entry name" value="LDLR_class-A_CS"/>
</dbReference>
<dbReference type="Pfam" id="PF07645">
    <property type="entry name" value="EGF_CA"/>
    <property type="match status" value="1"/>
</dbReference>
<evidence type="ECO:0000256" key="10">
    <source>
        <dbReference type="ARBA" id="ARBA00023180"/>
    </source>
</evidence>
<reference evidence="14 15" key="1">
    <citation type="submission" date="2021-06" db="EMBL/GenBank/DDBJ databases">
        <authorList>
            <person name="Palmer J.M."/>
        </authorList>
    </citation>
    <scope>NUCLEOTIDE SEQUENCE [LARGE SCALE GENOMIC DNA]</scope>
    <source>
        <strain evidence="14 15">XC_2019</strain>
        <tissue evidence="14">Muscle</tissue>
    </source>
</reference>
<feature type="disulfide bond" evidence="11">
    <location>
        <begin position="62"/>
        <end position="77"/>
    </location>
</feature>
<dbReference type="SMART" id="SM00179">
    <property type="entry name" value="EGF_CA"/>
    <property type="match status" value="1"/>
</dbReference>
<keyword evidence="10" id="KW-0325">Glycoprotein</keyword>
<dbReference type="PROSITE" id="PS01187">
    <property type="entry name" value="EGF_CA"/>
    <property type="match status" value="1"/>
</dbReference>
<name>A0ABV0RKT6_9TELE</name>
<dbReference type="InterPro" id="IPR000033">
    <property type="entry name" value="LDLR_classB_rpt"/>
</dbReference>
<dbReference type="PROSITE" id="PS00010">
    <property type="entry name" value="ASX_HYDROXYL"/>
    <property type="match status" value="1"/>
</dbReference>
<keyword evidence="3" id="KW-0254">Endocytosis</keyword>
<dbReference type="PROSITE" id="PS01209">
    <property type="entry name" value="LDLRA_1"/>
    <property type="match status" value="3"/>
</dbReference>
<keyword evidence="7" id="KW-0472">Membrane</keyword>
<feature type="disulfide bond" evidence="11">
    <location>
        <begin position="4"/>
        <end position="16"/>
    </location>
</feature>
<comment type="caution">
    <text evidence="14">The sequence shown here is derived from an EMBL/GenBank/DDBJ whole genome shotgun (WGS) entry which is preliminary data.</text>
</comment>
<dbReference type="InterPro" id="IPR011042">
    <property type="entry name" value="6-blade_b-propeller_TolB-like"/>
</dbReference>
<evidence type="ECO:0000256" key="5">
    <source>
        <dbReference type="ARBA" id="ARBA00022737"/>
    </source>
</evidence>
<evidence type="ECO:0000256" key="6">
    <source>
        <dbReference type="ARBA" id="ARBA00022989"/>
    </source>
</evidence>
<feature type="disulfide bond" evidence="11">
    <location>
        <begin position="11"/>
        <end position="29"/>
    </location>
</feature>
<keyword evidence="9" id="KW-0675">Receptor</keyword>
<dbReference type="CDD" id="cd00112">
    <property type="entry name" value="LDLa"/>
    <property type="match status" value="3"/>
</dbReference>
<proteinExistence type="predicted"/>
<dbReference type="PROSITE" id="PS01186">
    <property type="entry name" value="EGF_2"/>
    <property type="match status" value="1"/>
</dbReference>
<dbReference type="InterPro" id="IPR049883">
    <property type="entry name" value="NOTCH1_EGF-like"/>
</dbReference>
<dbReference type="EMBL" id="JAHRIN010050418">
    <property type="protein sequence ID" value="MEQ2208193.1"/>
    <property type="molecule type" value="Genomic_DNA"/>
</dbReference>
<evidence type="ECO:0000256" key="4">
    <source>
        <dbReference type="ARBA" id="ARBA00022692"/>
    </source>
</evidence>
<sequence>PRSCTESEFRCDNAQCIPGNWQCDHDNDCGDNSDERDCELLTCRPGFFQCDSGHCIPTALQCDGRADCLDLSDETSCRDFVFPDEFVRNTQLCLGPVMSRCVSFTGREPTLPPCTLDQFKCTNGHCVALPFVCDHNDNCGDRTDEMGCNINECKEYGTCPQVCKNTKGSYDCECASGYRKVGDGKMCEAEGMVYFTVAGKDSKAGAIKRAYIPSVDDGSNNIGAAVDLGIKYVTSPDGIAVDWVGSMLYWADRGDAAKIECSWLDGQERKVLVADRLGWPTGLSIDFTNGDRIYWSDSKESHVDSIYMPETYKNSVPGFVCCVDVRNPFSVNVFEDHVYWSTQEKGEVFRQDKFGRGDKVKLLTAGPWLTQISVYQQQRYNSMASKANTHTVHVQEHIIVCYE</sequence>
<evidence type="ECO:0000256" key="12">
    <source>
        <dbReference type="PROSITE-ProRule" id="PRU00461"/>
    </source>
</evidence>
<feature type="disulfide bond" evidence="11">
    <location>
        <begin position="114"/>
        <end position="126"/>
    </location>
</feature>
<dbReference type="InterPro" id="IPR036055">
    <property type="entry name" value="LDL_receptor-like_sf"/>
</dbReference>
<dbReference type="SMART" id="SM00192">
    <property type="entry name" value="LDLa"/>
    <property type="match status" value="3"/>
</dbReference>
<feature type="disulfide bond" evidence="11">
    <location>
        <begin position="50"/>
        <end position="68"/>
    </location>
</feature>
<feature type="non-terminal residue" evidence="14">
    <location>
        <position position="1"/>
    </location>
</feature>
<dbReference type="PROSITE" id="PS51120">
    <property type="entry name" value="LDLRB"/>
    <property type="match status" value="1"/>
</dbReference>
<evidence type="ECO:0000256" key="1">
    <source>
        <dbReference type="ARBA" id="ARBA00004167"/>
    </source>
</evidence>
<dbReference type="Pfam" id="PF00058">
    <property type="entry name" value="Ldl_recept_b"/>
    <property type="match status" value="1"/>
</dbReference>
<dbReference type="SMART" id="SM00135">
    <property type="entry name" value="LY"/>
    <property type="match status" value="2"/>
</dbReference>
<dbReference type="Gene3D" id="2.10.25.10">
    <property type="entry name" value="Laminin"/>
    <property type="match status" value="1"/>
</dbReference>
<dbReference type="InterPro" id="IPR001881">
    <property type="entry name" value="EGF-like_Ca-bd_dom"/>
</dbReference>
<dbReference type="InterPro" id="IPR000152">
    <property type="entry name" value="EGF-type_Asp/Asn_hydroxyl_site"/>
</dbReference>
<evidence type="ECO:0000256" key="7">
    <source>
        <dbReference type="ARBA" id="ARBA00023136"/>
    </source>
</evidence>
<evidence type="ECO:0000313" key="15">
    <source>
        <dbReference type="Proteomes" id="UP001434883"/>
    </source>
</evidence>
<dbReference type="PRINTS" id="PR00261">
    <property type="entry name" value="LDLRECEPTOR"/>
</dbReference>
<dbReference type="Gene3D" id="4.10.400.10">
    <property type="entry name" value="Low-density Lipoprotein Receptor"/>
    <property type="match status" value="3"/>
</dbReference>
<dbReference type="InterPro" id="IPR051221">
    <property type="entry name" value="LDLR-related"/>
</dbReference>
<keyword evidence="8 11" id="KW-1015">Disulfide bond</keyword>